<organism evidence="2 3">
    <name type="scientific">Protopolystoma xenopodis</name>
    <dbReference type="NCBI Taxonomy" id="117903"/>
    <lineage>
        <taxon>Eukaryota</taxon>
        <taxon>Metazoa</taxon>
        <taxon>Spiralia</taxon>
        <taxon>Lophotrochozoa</taxon>
        <taxon>Platyhelminthes</taxon>
        <taxon>Monogenea</taxon>
        <taxon>Polyopisthocotylea</taxon>
        <taxon>Polystomatidea</taxon>
        <taxon>Polystomatidae</taxon>
        <taxon>Protopolystoma</taxon>
    </lineage>
</organism>
<name>A0A3S5BA15_9PLAT</name>
<accession>A0A3S5BA15</accession>
<keyword evidence="3" id="KW-1185">Reference proteome</keyword>
<feature type="non-terminal residue" evidence="2">
    <location>
        <position position="1"/>
    </location>
</feature>
<dbReference type="Proteomes" id="UP000784294">
    <property type="component" value="Unassembled WGS sequence"/>
</dbReference>
<feature type="region of interest" description="Disordered" evidence="1">
    <location>
        <begin position="39"/>
        <end position="61"/>
    </location>
</feature>
<dbReference type="AlphaFoldDB" id="A0A3S5BA15"/>
<evidence type="ECO:0000313" key="3">
    <source>
        <dbReference type="Proteomes" id="UP000784294"/>
    </source>
</evidence>
<evidence type="ECO:0000256" key="1">
    <source>
        <dbReference type="SAM" id="MobiDB-lite"/>
    </source>
</evidence>
<gene>
    <name evidence="2" type="ORF">PXEA_LOCUS37762</name>
</gene>
<reference evidence="2" key="1">
    <citation type="submission" date="2018-11" db="EMBL/GenBank/DDBJ databases">
        <authorList>
            <consortium name="Pathogen Informatics"/>
        </authorList>
    </citation>
    <scope>NUCLEOTIDE SEQUENCE</scope>
</reference>
<evidence type="ECO:0000313" key="2">
    <source>
        <dbReference type="EMBL" id="VEL44322.1"/>
    </source>
</evidence>
<dbReference type="EMBL" id="CAAALY010294756">
    <property type="protein sequence ID" value="VEL44322.1"/>
    <property type="molecule type" value="Genomic_DNA"/>
</dbReference>
<sequence>MTDLKSSCSQTDEYLRMATGHSRRKKRWGGHRSVGVQAGLSKFHTDGRAGQDIKGTSVQRQSHAVVGLTGMASDTHTRIAASKHTSSGGRVVGCSGGRAVGLLK</sequence>
<proteinExistence type="predicted"/>
<protein>
    <submittedName>
        <fullName evidence="2">Uncharacterized protein</fullName>
    </submittedName>
</protein>
<comment type="caution">
    <text evidence="2">The sequence shown here is derived from an EMBL/GenBank/DDBJ whole genome shotgun (WGS) entry which is preliminary data.</text>
</comment>